<keyword evidence="9" id="KW-1185">Reference proteome</keyword>
<reference evidence="8 9" key="1">
    <citation type="submission" date="2020-02" db="EMBL/GenBank/DDBJ databases">
        <authorList>
            <person name="Hogendoorn C."/>
        </authorList>
    </citation>
    <scope>NUCLEOTIDE SEQUENCE [LARGE SCALE GENOMIC DNA]</scope>
    <source>
        <strain evidence="8">R501</strain>
    </source>
</reference>
<evidence type="ECO:0000256" key="4">
    <source>
        <dbReference type="ARBA" id="ARBA00022989"/>
    </source>
</evidence>
<keyword evidence="4 6" id="KW-1133">Transmembrane helix</keyword>
<keyword evidence="3 6" id="KW-0812">Transmembrane</keyword>
<proteinExistence type="inferred from homology"/>
<feature type="transmembrane region" description="Helical" evidence="6">
    <location>
        <begin position="12"/>
        <end position="34"/>
    </location>
</feature>
<evidence type="ECO:0000256" key="5">
    <source>
        <dbReference type="ARBA" id="ARBA00023136"/>
    </source>
</evidence>
<evidence type="ECO:0000313" key="8">
    <source>
        <dbReference type="EMBL" id="CAB1129884.1"/>
    </source>
</evidence>
<dbReference type="GO" id="GO:0000271">
    <property type="term" value="P:polysaccharide biosynthetic process"/>
    <property type="evidence" value="ECO:0007669"/>
    <property type="project" value="InterPro"/>
</dbReference>
<dbReference type="PANTHER" id="PTHR38459">
    <property type="entry name" value="PROPHAGE BACTOPRENOL-LINKED GLUCOSE TRANSLOCASE HOMOLOG"/>
    <property type="match status" value="1"/>
</dbReference>
<evidence type="ECO:0000256" key="6">
    <source>
        <dbReference type="SAM" id="Phobius"/>
    </source>
</evidence>
<feature type="domain" description="GtrA/DPMS transmembrane" evidence="7">
    <location>
        <begin position="14"/>
        <end position="143"/>
    </location>
</feature>
<comment type="subcellular location">
    <subcellularLocation>
        <location evidence="1">Membrane</location>
        <topology evidence="1">Multi-pass membrane protein</topology>
    </subcellularLocation>
</comment>
<accession>A0A6F8ZJP3</accession>
<dbReference type="Proteomes" id="UP000503399">
    <property type="component" value="Chromosome"/>
</dbReference>
<evidence type="ECO:0000256" key="3">
    <source>
        <dbReference type="ARBA" id="ARBA00022692"/>
    </source>
</evidence>
<dbReference type="InterPro" id="IPR051401">
    <property type="entry name" value="GtrA_CellWall_Glycosyl"/>
</dbReference>
<evidence type="ECO:0000256" key="2">
    <source>
        <dbReference type="ARBA" id="ARBA00009399"/>
    </source>
</evidence>
<evidence type="ECO:0000259" key="7">
    <source>
        <dbReference type="Pfam" id="PF04138"/>
    </source>
</evidence>
<feature type="transmembrane region" description="Helical" evidence="6">
    <location>
        <begin position="46"/>
        <end position="64"/>
    </location>
</feature>
<dbReference type="PANTHER" id="PTHR38459:SF1">
    <property type="entry name" value="PROPHAGE BACTOPRENOL-LINKED GLUCOSE TRANSLOCASE HOMOLOG"/>
    <property type="match status" value="1"/>
</dbReference>
<evidence type="ECO:0000313" key="9">
    <source>
        <dbReference type="Proteomes" id="UP000503399"/>
    </source>
</evidence>
<protein>
    <submittedName>
        <fullName evidence="8">GtrA domain-containing protein</fullName>
    </submittedName>
</protein>
<evidence type="ECO:0000256" key="1">
    <source>
        <dbReference type="ARBA" id="ARBA00004141"/>
    </source>
</evidence>
<organism evidence="8 9">
    <name type="scientific">Candidatus Hydrogenisulfobacillus filiaventi</name>
    <dbReference type="NCBI Taxonomy" id="2707344"/>
    <lineage>
        <taxon>Bacteria</taxon>
        <taxon>Bacillati</taxon>
        <taxon>Bacillota</taxon>
        <taxon>Clostridia</taxon>
        <taxon>Eubacteriales</taxon>
        <taxon>Clostridiales Family XVII. Incertae Sedis</taxon>
        <taxon>Candidatus Hydrogenisulfobacillus</taxon>
    </lineage>
</organism>
<sequence length="144" mass="15845">MSARPPRARHQVARFALVGLANNLLDLGVFNLLYLLQPTHDVTRLVGYNSVAVAVAVVNSYVWNTRWTFRQQIRPEGAARRRTLFFSYSVLKVFLNDTVLGVLAAALLTAHLLPAAAAGNLAKLLATFLTSVTSFLVMKFVVFA</sequence>
<dbReference type="EMBL" id="LR778114">
    <property type="protein sequence ID" value="CAB1129884.1"/>
    <property type="molecule type" value="Genomic_DNA"/>
</dbReference>
<feature type="transmembrane region" description="Helical" evidence="6">
    <location>
        <begin position="85"/>
        <end position="109"/>
    </location>
</feature>
<name>A0A6F8ZJP3_9FIRM</name>
<dbReference type="AlphaFoldDB" id="A0A6F8ZJP3"/>
<keyword evidence="5 6" id="KW-0472">Membrane</keyword>
<dbReference type="InterPro" id="IPR007267">
    <property type="entry name" value="GtrA_DPMS_TM"/>
</dbReference>
<comment type="similarity">
    <text evidence="2">Belongs to the GtrA family.</text>
</comment>
<gene>
    <name evidence="8" type="ORF">R50_2387</name>
</gene>
<dbReference type="KEGG" id="hfv:R50_2387"/>
<dbReference type="Pfam" id="PF04138">
    <property type="entry name" value="GtrA_DPMS_TM"/>
    <property type="match status" value="1"/>
</dbReference>
<feature type="transmembrane region" description="Helical" evidence="6">
    <location>
        <begin position="121"/>
        <end position="142"/>
    </location>
</feature>
<dbReference type="GO" id="GO:0005886">
    <property type="term" value="C:plasma membrane"/>
    <property type="evidence" value="ECO:0007669"/>
    <property type="project" value="TreeGrafter"/>
</dbReference>